<proteinExistence type="predicted"/>
<reference evidence="1 2" key="1">
    <citation type="submission" date="2018-06" db="EMBL/GenBank/DDBJ databases">
        <authorList>
            <consortium name="Pathogen Informatics"/>
            <person name="Doyle S."/>
        </authorList>
    </citation>
    <scope>NUCLEOTIDE SEQUENCE [LARGE SCALE GENOMIC DNA]</scope>
    <source>
        <strain evidence="1 2">NCTC11872</strain>
    </source>
</reference>
<protein>
    <submittedName>
        <fullName evidence="1">Uncharacterized protein</fullName>
    </submittedName>
</protein>
<dbReference type="EMBL" id="UASK01000009">
    <property type="protein sequence ID" value="SPX42659.1"/>
    <property type="molecule type" value="Genomic_DNA"/>
</dbReference>
<sequence>MSSFFILCITYRFYHSNQLNASRHHLELFWLTLNTYIHLSSTVNLK</sequence>
<dbReference type="Proteomes" id="UP000249936">
    <property type="component" value="Unassembled WGS sequence"/>
</dbReference>
<organism evidence="1 2">
    <name type="scientific">Haemophilus influenzae</name>
    <dbReference type="NCBI Taxonomy" id="727"/>
    <lineage>
        <taxon>Bacteria</taxon>
        <taxon>Pseudomonadati</taxon>
        <taxon>Pseudomonadota</taxon>
        <taxon>Gammaproteobacteria</taxon>
        <taxon>Pasteurellales</taxon>
        <taxon>Pasteurellaceae</taxon>
        <taxon>Haemophilus</taxon>
    </lineage>
</organism>
<gene>
    <name evidence="1" type="ORF">NCTC11872_02299</name>
</gene>
<accession>A0A2X1PNY6</accession>
<evidence type="ECO:0000313" key="1">
    <source>
        <dbReference type="EMBL" id="SPX42659.1"/>
    </source>
</evidence>
<evidence type="ECO:0000313" key="2">
    <source>
        <dbReference type="Proteomes" id="UP000249936"/>
    </source>
</evidence>
<dbReference type="AlphaFoldDB" id="A0A2X1PNY6"/>
<name>A0A2X1PNY6_HAEIF</name>